<keyword evidence="2" id="KW-1185">Reference proteome</keyword>
<dbReference type="AlphaFoldDB" id="A0AA39UD37"/>
<gene>
    <name evidence="1" type="ORF">IW261DRAFT_573913</name>
</gene>
<evidence type="ECO:0000313" key="2">
    <source>
        <dbReference type="Proteomes" id="UP001175227"/>
    </source>
</evidence>
<organism evidence="1 2">
    <name type="scientific">Armillaria novae-zelandiae</name>
    <dbReference type="NCBI Taxonomy" id="153914"/>
    <lineage>
        <taxon>Eukaryota</taxon>
        <taxon>Fungi</taxon>
        <taxon>Dikarya</taxon>
        <taxon>Basidiomycota</taxon>
        <taxon>Agaricomycotina</taxon>
        <taxon>Agaricomycetes</taxon>
        <taxon>Agaricomycetidae</taxon>
        <taxon>Agaricales</taxon>
        <taxon>Marasmiineae</taxon>
        <taxon>Physalacriaceae</taxon>
        <taxon>Armillaria</taxon>
    </lineage>
</organism>
<dbReference type="EMBL" id="JAUEPR010000028">
    <property type="protein sequence ID" value="KAK0474255.1"/>
    <property type="molecule type" value="Genomic_DNA"/>
</dbReference>
<dbReference type="Proteomes" id="UP001175227">
    <property type="component" value="Unassembled WGS sequence"/>
</dbReference>
<accession>A0AA39UD37</accession>
<name>A0AA39UD37_9AGAR</name>
<reference evidence="1" key="1">
    <citation type="submission" date="2023-06" db="EMBL/GenBank/DDBJ databases">
        <authorList>
            <consortium name="Lawrence Berkeley National Laboratory"/>
            <person name="Ahrendt S."/>
            <person name="Sahu N."/>
            <person name="Indic B."/>
            <person name="Wong-Bajracharya J."/>
            <person name="Merenyi Z."/>
            <person name="Ke H.-M."/>
            <person name="Monk M."/>
            <person name="Kocsube S."/>
            <person name="Drula E."/>
            <person name="Lipzen A."/>
            <person name="Balint B."/>
            <person name="Henrissat B."/>
            <person name="Andreopoulos B."/>
            <person name="Martin F.M."/>
            <person name="Harder C.B."/>
            <person name="Rigling D."/>
            <person name="Ford K.L."/>
            <person name="Foster G.D."/>
            <person name="Pangilinan J."/>
            <person name="Papanicolaou A."/>
            <person name="Barry K."/>
            <person name="LaButti K."/>
            <person name="Viragh M."/>
            <person name="Koriabine M."/>
            <person name="Yan M."/>
            <person name="Riley R."/>
            <person name="Champramary S."/>
            <person name="Plett K.L."/>
            <person name="Tsai I.J."/>
            <person name="Slot J."/>
            <person name="Sipos G."/>
            <person name="Plett J."/>
            <person name="Nagy L.G."/>
            <person name="Grigoriev I.V."/>
        </authorList>
    </citation>
    <scope>NUCLEOTIDE SEQUENCE</scope>
    <source>
        <strain evidence="1">ICMP 16352</strain>
    </source>
</reference>
<comment type="caution">
    <text evidence="1">The sequence shown here is derived from an EMBL/GenBank/DDBJ whole genome shotgun (WGS) entry which is preliminary data.</text>
</comment>
<proteinExistence type="predicted"/>
<protein>
    <submittedName>
        <fullName evidence="1">Uncharacterized protein</fullName>
    </submittedName>
</protein>
<evidence type="ECO:0000313" key="1">
    <source>
        <dbReference type="EMBL" id="KAK0474255.1"/>
    </source>
</evidence>
<sequence length="164" mass="19216">MHGRAISHWPLLPRACHARASCLTLAQEAPPLQNPYFDSSPHQPWMSSDRQSYSLSYTSMGSIRPNHRNPHHHSPRRVLRCQVHRRGRFMAVDMGWSGKSYQCYWLVNTVLCLRVFLHRLSSNCSKCRRICLIYKLAFIWKYNSYASFLTFLYNSKFGCRSGEM</sequence>